<feature type="binding site" evidence="7">
    <location>
        <position position="338"/>
    </location>
    <ligand>
        <name>substrate</name>
    </ligand>
</feature>
<dbReference type="EC" id="1.1.1.49" evidence="7"/>
<feature type="binding site" evidence="7">
    <location>
        <position position="218"/>
    </location>
    <ligand>
        <name>substrate</name>
    </ligand>
</feature>
<dbReference type="PATRIC" id="fig|1614.7.peg.1268"/>
<dbReference type="Gene3D" id="3.40.50.720">
    <property type="entry name" value="NAD(P)-binding Rossmann-like Domain"/>
    <property type="match status" value="1"/>
</dbReference>
<evidence type="ECO:0000259" key="8">
    <source>
        <dbReference type="Pfam" id="PF00479"/>
    </source>
</evidence>
<name>A0A0C1PZX2_9LACO</name>
<dbReference type="InterPro" id="IPR022675">
    <property type="entry name" value="G6P_DH_C"/>
</dbReference>
<comment type="caution">
    <text evidence="10">The sequence shown here is derived from an EMBL/GenBank/DDBJ whole genome shotgun (WGS) entry which is preliminary data.</text>
</comment>
<dbReference type="AlphaFoldDB" id="A0A0C1PZX2"/>
<sequence>MATANRALFMLFGGTGDLALRKLYPALFELYKKGSIDNHFALLGLARRPHTDEEFQKMVLDSISSEADNQEQAEEFASHFYFRSHDVTNVEHYRALSKLADELDKKYELDGNRIFYVSMAPRFFGIVAKNLKDEHVLSDNGGFNRLVIEKPFGRDYDSAEKLNNELTTAFKEDQIFRIDHYLGKEMVQSIPVIRFGNPIIDAVWNHNYIDNIQITLSEKLGVEDRAGYYDTAGALRDMVQNHTMQIMTLLAMDKPASFVDTDVRAAKIKTLENMNFYDTEGVKENFVRGQYGAGSGSAAYRDEPDVPHDSNNDTFVAGKVTYKLPRWEGTPFYVRTGKKLAAKATRVDVVFKKDINNIFAKAYLPDTLKTNVLSILIDPRGGITLRVNVKDSKQGFHTETIDLDYLQNDARASEVPQPYERLFHDILNGDHTNFASWPEVAAAWKYVDPIQKYWDETQPNFPNYEPGSMGPKASDELLARDGHSWYFPEEK</sequence>
<organism evidence="10 11">
    <name type="scientific">Fructilactobacillus fructivorans</name>
    <dbReference type="NCBI Taxonomy" id="1614"/>
    <lineage>
        <taxon>Bacteria</taxon>
        <taxon>Bacillati</taxon>
        <taxon>Bacillota</taxon>
        <taxon>Bacilli</taxon>
        <taxon>Lactobacillales</taxon>
        <taxon>Lactobacillaceae</taxon>
        <taxon>Fructilactobacillus</taxon>
    </lineage>
</organism>
<comment type="function">
    <text evidence="7">Catalyzes the oxidation of glucose 6-phosphate to 6-phosphogluconolactone.</text>
</comment>
<accession>A0A0C1PZX2</accession>
<evidence type="ECO:0000256" key="2">
    <source>
        <dbReference type="ARBA" id="ARBA00009975"/>
    </source>
</evidence>
<keyword evidence="11" id="KW-1185">Reference proteome</keyword>
<feature type="binding site" evidence="7">
    <location>
        <position position="237"/>
    </location>
    <ligand>
        <name>substrate</name>
    </ligand>
</feature>
<dbReference type="NCBIfam" id="TIGR00871">
    <property type="entry name" value="zwf"/>
    <property type="match status" value="1"/>
</dbReference>
<comment type="similarity">
    <text evidence="2 7">Belongs to the glucose-6-phosphate dehydrogenase family.</text>
</comment>
<evidence type="ECO:0000256" key="3">
    <source>
        <dbReference type="ARBA" id="ARBA00022526"/>
    </source>
</evidence>
<feature type="binding site" evidence="7">
    <location>
        <begin position="86"/>
        <end position="87"/>
    </location>
    <ligand>
        <name>NADP(+)</name>
        <dbReference type="ChEBI" id="CHEBI:58349"/>
    </ligand>
</feature>
<dbReference type="GO" id="GO:0006006">
    <property type="term" value="P:glucose metabolic process"/>
    <property type="evidence" value="ECO:0007669"/>
    <property type="project" value="UniProtKB-KW"/>
</dbReference>
<dbReference type="PROSITE" id="PS00069">
    <property type="entry name" value="G6P_DEHYDROGENASE"/>
    <property type="match status" value="1"/>
</dbReference>
<dbReference type="GO" id="GO:0004345">
    <property type="term" value="F:glucose-6-phosphate dehydrogenase activity"/>
    <property type="evidence" value="ECO:0007669"/>
    <property type="project" value="UniProtKB-UniRule"/>
</dbReference>
<evidence type="ECO:0000259" key="9">
    <source>
        <dbReference type="Pfam" id="PF02781"/>
    </source>
</evidence>
<evidence type="ECO:0000256" key="6">
    <source>
        <dbReference type="ARBA" id="ARBA00023277"/>
    </source>
</evidence>
<dbReference type="GO" id="GO:0005829">
    <property type="term" value="C:cytosol"/>
    <property type="evidence" value="ECO:0007669"/>
    <property type="project" value="TreeGrafter"/>
</dbReference>
<comment type="catalytic activity">
    <reaction evidence="7">
        <text>D-glucose 6-phosphate + NADP(+) = 6-phospho-D-glucono-1,5-lactone + NADPH + H(+)</text>
        <dbReference type="Rhea" id="RHEA:15841"/>
        <dbReference type="ChEBI" id="CHEBI:15378"/>
        <dbReference type="ChEBI" id="CHEBI:57783"/>
        <dbReference type="ChEBI" id="CHEBI:57955"/>
        <dbReference type="ChEBI" id="CHEBI:58349"/>
        <dbReference type="ChEBI" id="CHEBI:61548"/>
        <dbReference type="EC" id="1.1.1.49"/>
    </reaction>
</comment>
<feature type="binding site" evidence="7">
    <location>
        <position position="47"/>
    </location>
    <ligand>
        <name>NADP(+)</name>
        <dbReference type="ChEBI" id="CHEBI:58349"/>
    </ligand>
</feature>
<keyword evidence="6 7" id="KW-0119">Carbohydrate metabolism</keyword>
<comment type="pathway">
    <text evidence="1 7">Carbohydrate degradation; pentose phosphate pathway; D-ribulose 5-phosphate from D-glucose 6-phosphate (oxidative stage): step 1/3.</text>
</comment>
<dbReference type="GO" id="GO:0009051">
    <property type="term" value="P:pentose-phosphate shunt, oxidative branch"/>
    <property type="evidence" value="ECO:0007669"/>
    <property type="project" value="TreeGrafter"/>
</dbReference>
<protein>
    <recommendedName>
        <fullName evidence="7">Glucose-6-phosphate 1-dehydrogenase</fullName>
        <shortName evidence="7">G6PD</shortName>
        <ecNumber evidence="7">1.1.1.49</ecNumber>
    </recommendedName>
</protein>
<dbReference type="PANTHER" id="PTHR23429:SF0">
    <property type="entry name" value="GLUCOSE-6-PHOSPHATE 1-DEHYDROGENASE"/>
    <property type="match status" value="1"/>
</dbReference>
<dbReference type="InterPro" id="IPR001282">
    <property type="entry name" value="G6P_DH"/>
</dbReference>
<evidence type="ECO:0000256" key="7">
    <source>
        <dbReference type="HAMAP-Rule" id="MF_00966"/>
    </source>
</evidence>
<dbReference type="HAMAP" id="MF_00966">
    <property type="entry name" value="G6PD"/>
    <property type="match status" value="1"/>
</dbReference>
<dbReference type="GO" id="GO:0050661">
    <property type="term" value="F:NADP binding"/>
    <property type="evidence" value="ECO:0007669"/>
    <property type="project" value="UniProtKB-UniRule"/>
</dbReference>
<dbReference type="InterPro" id="IPR036291">
    <property type="entry name" value="NAD(P)-bd_dom_sf"/>
</dbReference>
<evidence type="ECO:0000256" key="4">
    <source>
        <dbReference type="ARBA" id="ARBA00022857"/>
    </source>
</evidence>
<feature type="binding site" evidence="7">
    <location>
        <position position="184"/>
    </location>
    <ligand>
        <name>substrate</name>
    </ligand>
</feature>
<feature type="domain" description="Glucose-6-phosphate dehydrogenase NAD-binding" evidence="8">
    <location>
        <begin position="11"/>
        <end position="188"/>
    </location>
</feature>
<dbReference type="UniPathway" id="UPA00115">
    <property type="reaction ID" value="UER00408"/>
</dbReference>
<dbReference type="PANTHER" id="PTHR23429">
    <property type="entry name" value="GLUCOSE-6-PHOSPHATE 1-DEHYDROGENASE G6PD"/>
    <property type="match status" value="1"/>
</dbReference>
<dbReference type="PIRSF" id="PIRSF000110">
    <property type="entry name" value="G6PD"/>
    <property type="match status" value="1"/>
</dbReference>
<feature type="domain" description="Glucose-6-phosphate dehydrogenase C-terminal" evidence="9">
    <location>
        <begin position="192"/>
        <end position="485"/>
    </location>
</feature>
<dbReference type="Proteomes" id="UP000031397">
    <property type="component" value="Unassembled WGS sequence"/>
</dbReference>
<feature type="binding site" evidence="7">
    <location>
        <position position="180"/>
    </location>
    <ligand>
        <name>substrate</name>
    </ligand>
</feature>
<dbReference type="Gene3D" id="3.30.360.10">
    <property type="entry name" value="Dihydrodipicolinate Reductase, domain 2"/>
    <property type="match status" value="1"/>
</dbReference>
<evidence type="ECO:0000256" key="1">
    <source>
        <dbReference type="ARBA" id="ARBA00004937"/>
    </source>
</evidence>
<gene>
    <name evidence="7" type="primary">zwf</name>
    <name evidence="10" type="ORF">LfDm3_1329</name>
</gene>
<feature type="binding site" evidence="7">
    <location>
        <position position="343"/>
    </location>
    <ligand>
        <name>substrate</name>
    </ligand>
</feature>
<keyword evidence="3 7" id="KW-0313">Glucose metabolism</keyword>
<keyword evidence="5 7" id="KW-0560">Oxidoreductase</keyword>
<dbReference type="GeneID" id="74913986"/>
<comment type="caution">
    <text evidence="7">Lacks conserved residue(s) required for the propagation of feature annotation.</text>
</comment>
<keyword evidence="4 7" id="KW-0521">NADP</keyword>
<feature type="binding site" evidence="7">
    <location>
        <position position="150"/>
    </location>
    <ligand>
        <name>NADP(+)</name>
        <dbReference type="ChEBI" id="CHEBI:58349"/>
    </ligand>
</feature>
<dbReference type="SUPFAM" id="SSF51735">
    <property type="entry name" value="NAD(P)-binding Rossmann-fold domains"/>
    <property type="match status" value="1"/>
</dbReference>
<feature type="active site" description="Proton acceptor" evidence="7">
    <location>
        <position position="242"/>
    </location>
</feature>
<reference evidence="10 11" key="1">
    <citation type="submission" date="2014-06" db="EMBL/GenBank/DDBJ databases">
        <title>Functional and comparative genomic analyses of the Drosophila gut microbiota identify candidate symbiosis factors.</title>
        <authorList>
            <person name="Newell P.D."/>
            <person name="Chaston J.M."/>
            <person name="Douglas A.E."/>
        </authorList>
    </citation>
    <scope>NUCLEOTIDE SEQUENCE [LARGE SCALE GENOMIC DNA]</scope>
    <source>
        <strain evidence="10 11">DmCS_002</strain>
    </source>
</reference>
<evidence type="ECO:0000313" key="11">
    <source>
        <dbReference type="Proteomes" id="UP000031397"/>
    </source>
</evidence>
<dbReference type="InterPro" id="IPR019796">
    <property type="entry name" value="G6P_DH_AS"/>
</dbReference>
<dbReference type="Pfam" id="PF00479">
    <property type="entry name" value="G6PD_N"/>
    <property type="match status" value="1"/>
</dbReference>
<dbReference type="EMBL" id="JOJZ01000024">
    <property type="protein sequence ID" value="KID41183.1"/>
    <property type="molecule type" value="Genomic_DNA"/>
</dbReference>
<dbReference type="InterPro" id="IPR022674">
    <property type="entry name" value="G6P_DH_NAD-bd"/>
</dbReference>
<dbReference type="PRINTS" id="PR00079">
    <property type="entry name" value="G6PDHDRGNASE"/>
</dbReference>
<evidence type="ECO:0000256" key="5">
    <source>
        <dbReference type="ARBA" id="ARBA00023002"/>
    </source>
</evidence>
<dbReference type="SUPFAM" id="SSF55347">
    <property type="entry name" value="Glyceraldehyde-3-phosphate dehydrogenase-like, C-terminal domain"/>
    <property type="match status" value="1"/>
</dbReference>
<dbReference type="RefSeq" id="WP_039145159.1">
    <property type="nucleotide sequence ID" value="NZ_JOJZ01000024.1"/>
</dbReference>
<proteinExistence type="inferred from homology"/>
<dbReference type="OrthoDB" id="9802739at2"/>
<dbReference type="Pfam" id="PF02781">
    <property type="entry name" value="G6PD_C"/>
    <property type="match status" value="1"/>
</dbReference>
<evidence type="ECO:0000313" key="10">
    <source>
        <dbReference type="EMBL" id="KID41183.1"/>
    </source>
</evidence>